<reference evidence="2" key="4">
    <citation type="submission" date="2019-03" db="UniProtKB">
        <authorList>
            <consortium name="EnsemblPlants"/>
        </authorList>
    </citation>
    <scope>IDENTIFICATION</scope>
</reference>
<dbReference type="EnsemblPlants" id="AET7Gv20613900.1">
    <property type="protein sequence ID" value="AET7Gv20613900.1"/>
    <property type="gene ID" value="AET7Gv20613900"/>
</dbReference>
<reference evidence="2" key="5">
    <citation type="journal article" date="2021" name="G3 (Bethesda)">
        <title>Aegilops tauschii genome assembly Aet v5.0 features greater sequence contiguity and improved annotation.</title>
        <authorList>
            <person name="Wang L."/>
            <person name="Zhu T."/>
            <person name="Rodriguez J.C."/>
            <person name="Deal K.R."/>
            <person name="Dubcovsky J."/>
            <person name="McGuire P.E."/>
            <person name="Lux T."/>
            <person name="Spannagl M."/>
            <person name="Mayer K.F.X."/>
            <person name="Baldrich P."/>
            <person name="Meyers B.C."/>
            <person name="Huo N."/>
            <person name="Gu Y.Q."/>
            <person name="Zhou H."/>
            <person name="Devos K.M."/>
            <person name="Bennetzen J.L."/>
            <person name="Unver T."/>
            <person name="Budak H."/>
            <person name="Gulick P.J."/>
            <person name="Galiba G."/>
            <person name="Kalapos B."/>
            <person name="Nelson D.R."/>
            <person name="Li P."/>
            <person name="You F.M."/>
            <person name="Luo M.C."/>
            <person name="Dvorak J."/>
        </authorList>
    </citation>
    <scope>NUCLEOTIDE SEQUENCE [LARGE SCALE GENOMIC DNA]</scope>
    <source>
        <strain evidence="2">cv. AL8/78</strain>
    </source>
</reference>
<dbReference type="Gramene" id="AET7Gv20613900.1">
    <property type="protein sequence ID" value="AET7Gv20613900.1"/>
    <property type="gene ID" value="AET7Gv20613900"/>
</dbReference>
<evidence type="ECO:0000313" key="2">
    <source>
        <dbReference type="EnsemblPlants" id="AET7Gv20613900.1"/>
    </source>
</evidence>
<reference evidence="3" key="1">
    <citation type="journal article" date="2014" name="Science">
        <title>Ancient hybridizations among the ancestral genomes of bread wheat.</title>
        <authorList>
            <consortium name="International Wheat Genome Sequencing Consortium,"/>
            <person name="Marcussen T."/>
            <person name="Sandve S.R."/>
            <person name="Heier L."/>
            <person name="Spannagl M."/>
            <person name="Pfeifer M."/>
            <person name="Jakobsen K.S."/>
            <person name="Wulff B.B."/>
            <person name="Steuernagel B."/>
            <person name="Mayer K.F."/>
            <person name="Olsen O.A."/>
        </authorList>
    </citation>
    <scope>NUCLEOTIDE SEQUENCE [LARGE SCALE GENOMIC DNA]</scope>
    <source>
        <strain evidence="3">cv. AL8/78</strain>
    </source>
</reference>
<evidence type="ECO:0000313" key="3">
    <source>
        <dbReference type="Proteomes" id="UP000015105"/>
    </source>
</evidence>
<sequence length="152" mass="16950">MCFFSHESLSRLGEEQVVPRQQPVCFLFRLDLLMPIPGATTPEALVSGPRGPRAPDERAVVADRVPPLEAAIRGFADRGTDVGVNPVLGTIFDSLVEAYEFYNLYSWEVGFGIRYGKSRQNVNGTSSPRLGAPRAQDQWQQWRGAAETTRRR</sequence>
<dbReference type="PANTHER" id="PTHR47482">
    <property type="entry name" value="OS11G0632001 PROTEIN"/>
    <property type="match status" value="1"/>
</dbReference>
<organism evidence="2 3">
    <name type="scientific">Aegilops tauschii subsp. strangulata</name>
    <name type="common">Goatgrass</name>
    <dbReference type="NCBI Taxonomy" id="200361"/>
    <lineage>
        <taxon>Eukaryota</taxon>
        <taxon>Viridiplantae</taxon>
        <taxon>Streptophyta</taxon>
        <taxon>Embryophyta</taxon>
        <taxon>Tracheophyta</taxon>
        <taxon>Spermatophyta</taxon>
        <taxon>Magnoliopsida</taxon>
        <taxon>Liliopsida</taxon>
        <taxon>Poales</taxon>
        <taxon>Poaceae</taxon>
        <taxon>BOP clade</taxon>
        <taxon>Pooideae</taxon>
        <taxon>Triticodae</taxon>
        <taxon>Triticeae</taxon>
        <taxon>Triticinae</taxon>
        <taxon>Aegilops</taxon>
    </lineage>
</organism>
<name>A0A453RK91_AEGTS</name>
<reference evidence="3" key="2">
    <citation type="journal article" date="2017" name="Nat. Plants">
        <title>The Aegilops tauschii genome reveals multiple impacts of transposons.</title>
        <authorList>
            <person name="Zhao G."/>
            <person name="Zou C."/>
            <person name="Li K."/>
            <person name="Wang K."/>
            <person name="Li T."/>
            <person name="Gao L."/>
            <person name="Zhang X."/>
            <person name="Wang H."/>
            <person name="Yang Z."/>
            <person name="Liu X."/>
            <person name="Jiang W."/>
            <person name="Mao L."/>
            <person name="Kong X."/>
            <person name="Jiao Y."/>
            <person name="Jia J."/>
        </authorList>
    </citation>
    <scope>NUCLEOTIDE SEQUENCE [LARGE SCALE GENOMIC DNA]</scope>
    <source>
        <strain evidence="3">cv. AL8/78</strain>
    </source>
</reference>
<dbReference type="AlphaFoldDB" id="A0A453RK91"/>
<keyword evidence="3" id="KW-1185">Reference proteome</keyword>
<accession>A0A453RK91</accession>
<feature type="region of interest" description="Disordered" evidence="1">
    <location>
        <begin position="124"/>
        <end position="152"/>
    </location>
</feature>
<dbReference type="Proteomes" id="UP000015105">
    <property type="component" value="Chromosome 7D"/>
</dbReference>
<reference evidence="2" key="3">
    <citation type="journal article" date="2017" name="Nature">
        <title>Genome sequence of the progenitor of the wheat D genome Aegilops tauschii.</title>
        <authorList>
            <person name="Luo M.C."/>
            <person name="Gu Y.Q."/>
            <person name="Puiu D."/>
            <person name="Wang H."/>
            <person name="Twardziok S.O."/>
            <person name="Deal K.R."/>
            <person name="Huo N."/>
            <person name="Zhu T."/>
            <person name="Wang L."/>
            <person name="Wang Y."/>
            <person name="McGuire P.E."/>
            <person name="Liu S."/>
            <person name="Long H."/>
            <person name="Ramasamy R.K."/>
            <person name="Rodriguez J.C."/>
            <person name="Van S.L."/>
            <person name="Yuan L."/>
            <person name="Wang Z."/>
            <person name="Xia Z."/>
            <person name="Xiao L."/>
            <person name="Anderson O.D."/>
            <person name="Ouyang S."/>
            <person name="Liang Y."/>
            <person name="Zimin A.V."/>
            <person name="Pertea G."/>
            <person name="Qi P."/>
            <person name="Bennetzen J.L."/>
            <person name="Dai X."/>
            <person name="Dawson M.W."/>
            <person name="Muller H.G."/>
            <person name="Kugler K."/>
            <person name="Rivarola-Duarte L."/>
            <person name="Spannagl M."/>
            <person name="Mayer K.F.X."/>
            <person name="Lu F.H."/>
            <person name="Bevan M.W."/>
            <person name="Leroy P."/>
            <person name="Li P."/>
            <person name="You F.M."/>
            <person name="Sun Q."/>
            <person name="Liu Z."/>
            <person name="Lyons E."/>
            <person name="Wicker T."/>
            <person name="Salzberg S.L."/>
            <person name="Devos K.M."/>
            <person name="Dvorak J."/>
        </authorList>
    </citation>
    <scope>NUCLEOTIDE SEQUENCE [LARGE SCALE GENOMIC DNA]</scope>
    <source>
        <strain evidence="2">cv. AL8/78</strain>
    </source>
</reference>
<proteinExistence type="predicted"/>
<dbReference type="PANTHER" id="PTHR47482:SF5">
    <property type="entry name" value="FAR1 DOMAIN-CONTAINING PROTEIN"/>
    <property type="match status" value="1"/>
</dbReference>
<protein>
    <submittedName>
        <fullName evidence="2">Uncharacterized protein</fullName>
    </submittedName>
</protein>
<evidence type="ECO:0000256" key="1">
    <source>
        <dbReference type="SAM" id="MobiDB-lite"/>
    </source>
</evidence>